<dbReference type="InterPro" id="IPR001878">
    <property type="entry name" value="Znf_CCHC"/>
</dbReference>
<dbReference type="SMART" id="SM00343">
    <property type="entry name" value="ZnF_C2HC"/>
    <property type="match status" value="1"/>
</dbReference>
<feature type="domain" description="CCHC-type" evidence="3">
    <location>
        <begin position="203"/>
        <end position="217"/>
    </location>
</feature>
<evidence type="ECO:0000313" key="4">
    <source>
        <dbReference type="EMBL" id="GEU54313.1"/>
    </source>
</evidence>
<organism evidence="4">
    <name type="scientific">Tanacetum cinerariifolium</name>
    <name type="common">Dalmatian daisy</name>
    <name type="synonym">Chrysanthemum cinerariifolium</name>
    <dbReference type="NCBI Taxonomy" id="118510"/>
    <lineage>
        <taxon>Eukaryota</taxon>
        <taxon>Viridiplantae</taxon>
        <taxon>Streptophyta</taxon>
        <taxon>Embryophyta</taxon>
        <taxon>Tracheophyta</taxon>
        <taxon>Spermatophyta</taxon>
        <taxon>Magnoliopsida</taxon>
        <taxon>eudicotyledons</taxon>
        <taxon>Gunneridae</taxon>
        <taxon>Pentapetalae</taxon>
        <taxon>asterids</taxon>
        <taxon>campanulids</taxon>
        <taxon>Asterales</taxon>
        <taxon>Asteraceae</taxon>
        <taxon>Asteroideae</taxon>
        <taxon>Anthemideae</taxon>
        <taxon>Anthemidinae</taxon>
        <taxon>Tanacetum</taxon>
    </lineage>
</organism>
<dbReference type="SUPFAM" id="SSF57756">
    <property type="entry name" value="Retrovirus zinc finger-like domains"/>
    <property type="match status" value="1"/>
</dbReference>
<feature type="region of interest" description="Disordered" evidence="2">
    <location>
        <begin position="601"/>
        <end position="630"/>
    </location>
</feature>
<protein>
    <recommendedName>
        <fullName evidence="3">CCHC-type domain-containing protein</fullName>
    </recommendedName>
</protein>
<evidence type="ECO:0000256" key="1">
    <source>
        <dbReference type="PROSITE-ProRule" id="PRU00047"/>
    </source>
</evidence>
<evidence type="ECO:0000259" key="3">
    <source>
        <dbReference type="PROSITE" id="PS50158"/>
    </source>
</evidence>
<accession>A0A6L2KXB3</accession>
<dbReference type="PANTHER" id="PTHR47592:SF18">
    <property type="entry name" value="ZINC FINGER, CCHC-TYPE-RELATED"/>
    <property type="match status" value="1"/>
</dbReference>
<keyword evidence="1" id="KW-0863">Zinc-finger</keyword>
<proteinExistence type="predicted"/>
<dbReference type="EMBL" id="BKCJ010003311">
    <property type="protein sequence ID" value="GEU54313.1"/>
    <property type="molecule type" value="Genomic_DNA"/>
</dbReference>
<dbReference type="AlphaFoldDB" id="A0A6L2KXB3"/>
<reference evidence="4" key="1">
    <citation type="journal article" date="2019" name="Sci. Rep.">
        <title>Draft genome of Tanacetum cinerariifolium, the natural source of mosquito coil.</title>
        <authorList>
            <person name="Yamashiro T."/>
            <person name="Shiraishi A."/>
            <person name="Satake H."/>
            <person name="Nakayama K."/>
        </authorList>
    </citation>
    <scope>NUCLEOTIDE SEQUENCE</scope>
</reference>
<dbReference type="GO" id="GO:0008270">
    <property type="term" value="F:zinc ion binding"/>
    <property type="evidence" value="ECO:0007669"/>
    <property type="project" value="UniProtKB-KW"/>
</dbReference>
<keyword evidence="1" id="KW-0862">Zinc</keyword>
<evidence type="ECO:0000256" key="2">
    <source>
        <dbReference type="SAM" id="MobiDB-lite"/>
    </source>
</evidence>
<comment type="caution">
    <text evidence="4">The sequence shown here is derived from an EMBL/GenBank/DDBJ whole genome shotgun (WGS) entry which is preliminary data.</text>
</comment>
<keyword evidence="1" id="KW-0479">Metal-binding</keyword>
<dbReference type="InterPro" id="IPR036875">
    <property type="entry name" value="Znf_CCHC_sf"/>
</dbReference>
<dbReference type="PROSITE" id="PS50158">
    <property type="entry name" value="ZF_CCHC"/>
    <property type="match status" value="1"/>
</dbReference>
<sequence>MAAAAMKHMASNFAKLDKFEGVDFRRWQKKMHFLLFSMSVVYVLTTPMPEDGGDNLTVKQVRKRAKWDNDNYVCRGLILNVMKQYNELLCILRRFTYHKMNMDEAIQVSCIIDKLLHSWKDFKHTLKHLKEELTLVELGSHLRIKESLKVQDSDKPKGNNVVGPSVVNMAEHNNSSRYNDNKGKHKHHDNTIVDPNKKPKVACWKCGKPAHLKKDCKAGNVGNKANGSGTKGSVNGLSNSMKASSLQVKIGDPNITMEEYIRLEEEKSQRHGRTFNWQTATFEKVKYYEDEDDCFTDFKTEFPAIVFDNSLTPDTTPSCEPTVSPPNENKIDFKISLDESDDEDYTVEGYTKEIVHDFEQRLETIFDRQVNRVHILDFEGLNLEMRQDLAVRLRMVYTGDDGQLVFARDLRDYWTEILSGKDFLGPTPSYVFIQDPVRRLCQRMIAYSISGRGQALEKGQAIRRSLHWASGFSFGLVSDEGLRGLQVVARELLLIDLRELGRLNICLRFDDTWDWVASGPERQQATAVGDQDADEAGSTANEIEEEMRDLGQSVVGLRGVVESSITEQTRVSTWMISCLTQLMDASRRTYQPFDSTLLGSSGIPYQKRVRPRTGDSSTSAAPHTDDQPDP</sequence>
<dbReference type="GO" id="GO:0003676">
    <property type="term" value="F:nucleic acid binding"/>
    <property type="evidence" value="ECO:0007669"/>
    <property type="project" value="InterPro"/>
</dbReference>
<name>A0A6L2KXB3_TANCI</name>
<dbReference type="PANTHER" id="PTHR47592">
    <property type="entry name" value="PBF68 PROTEIN"/>
    <property type="match status" value="1"/>
</dbReference>
<gene>
    <name evidence="4" type="ORF">Tci_026291</name>
</gene>